<dbReference type="PANTHER" id="PTHR30290">
    <property type="entry name" value="PERIPLASMIC BINDING COMPONENT OF ABC TRANSPORTER"/>
    <property type="match status" value="1"/>
</dbReference>
<evidence type="ECO:0000259" key="5">
    <source>
        <dbReference type="Pfam" id="PF00496"/>
    </source>
</evidence>
<evidence type="ECO:0000256" key="2">
    <source>
        <dbReference type="ARBA" id="ARBA00005695"/>
    </source>
</evidence>
<dbReference type="Pfam" id="PF00496">
    <property type="entry name" value="SBP_bac_5"/>
    <property type="match status" value="1"/>
</dbReference>
<evidence type="ECO:0000256" key="3">
    <source>
        <dbReference type="ARBA" id="ARBA00022448"/>
    </source>
</evidence>
<organism evidence="6">
    <name type="scientific">marine metagenome</name>
    <dbReference type="NCBI Taxonomy" id="408172"/>
    <lineage>
        <taxon>unclassified sequences</taxon>
        <taxon>metagenomes</taxon>
        <taxon>ecological metagenomes</taxon>
    </lineage>
</organism>
<dbReference type="AlphaFoldDB" id="A0A382D4C2"/>
<evidence type="ECO:0000256" key="1">
    <source>
        <dbReference type="ARBA" id="ARBA00004196"/>
    </source>
</evidence>
<evidence type="ECO:0000313" key="6">
    <source>
        <dbReference type="EMBL" id="SVB32894.1"/>
    </source>
</evidence>
<dbReference type="InterPro" id="IPR000914">
    <property type="entry name" value="SBP_5_dom"/>
</dbReference>
<dbReference type="Gene3D" id="3.90.76.10">
    <property type="entry name" value="Dipeptide-binding Protein, Domain 1"/>
    <property type="match status" value="1"/>
</dbReference>
<protein>
    <recommendedName>
        <fullName evidence="5">Solute-binding protein family 5 domain-containing protein</fullName>
    </recommendedName>
</protein>
<name>A0A382D4C2_9ZZZZ</name>
<comment type="subcellular location">
    <subcellularLocation>
        <location evidence="1">Cell envelope</location>
    </subcellularLocation>
</comment>
<feature type="domain" description="Solute-binding protein family 5" evidence="5">
    <location>
        <begin position="18"/>
        <end position="325"/>
    </location>
</feature>
<dbReference type="Gene3D" id="3.40.190.10">
    <property type="entry name" value="Periplasmic binding protein-like II"/>
    <property type="match status" value="1"/>
</dbReference>
<dbReference type="Gene3D" id="3.10.105.10">
    <property type="entry name" value="Dipeptide-binding Protein, Domain 3"/>
    <property type="match status" value="1"/>
</dbReference>
<dbReference type="FunFam" id="3.10.105.10:FF:000001">
    <property type="entry name" value="Oligopeptide ABC transporter, oligopeptide-binding protein"/>
    <property type="match status" value="1"/>
</dbReference>
<dbReference type="GO" id="GO:1904680">
    <property type="term" value="F:peptide transmembrane transporter activity"/>
    <property type="evidence" value="ECO:0007669"/>
    <property type="project" value="TreeGrafter"/>
</dbReference>
<dbReference type="CDD" id="cd08504">
    <property type="entry name" value="PBP2_OppA"/>
    <property type="match status" value="1"/>
</dbReference>
<proteinExistence type="inferred from homology"/>
<keyword evidence="3" id="KW-0813">Transport</keyword>
<reference evidence="6" key="1">
    <citation type="submission" date="2018-05" db="EMBL/GenBank/DDBJ databases">
        <authorList>
            <person name="Lanie J.A."/>
            <person name="Ng W.-L."/>
            <person name="Kazmierczak K.M."/>
            <person name="Andrzejewski T.M."/>
            <person name="Davidsen T.M."/>
            <person name="Wayne K.J."/>
            <person name="Tettelin H."/>
            <person name="Glass J.I."/>
            <person name="Rusch D."/>
            <person name="Podicherti R."/>
            <person name="Tsui H.-C.T."/>
            <person name="Winkler M.E."/>
        </authorList>
    </citation>
    <scope>NUCLEOTIDE SEQUENCE</scope>
</reference>
<accession>A0A382D4C2</accession>
<dbReference type="PANTHER" id="PTHR30290:SF10">
    <property type="entry name" value="PERIPLASMIC OLIGOPEPTIDE-BINDING PROTEIN-RELATED"/>
    <property type="match status" value="1"/>
</dbReference>
<dbReference type="GO" id="GO:0030313">
    <property type="term" value="C:cell envelope"/>
    <property type="evidence" value="ECO:0007669"/>
    <property type="project" value="UniProtKB-SubCell"/>
</dbReference>
<dbReference type="InterPro" id="IPR039424">
    <property type="entry name" value="SBP_5"/>
</dbReference>
<keyword evidence="4" id="KW-0732">Signal</keyword>
<evidence type="ECO:0000256" key="4">
    <source>
        <dbReference type="ARBA" id="ARBA00022729"/>
    </source>
</evidence>
<dbReference type="GO" id="GO:0015833">
    <property type="term" value="P:peptide transport"/>
    <property type="evidence" value="ECO:0007669"/>
    <property type="project" value="TreeGrafter"/>
</dbReference>
<dbReference type="SUPFAM" id="SSF53850">
    <property type="entry name" value="Periplasmic binding protein-like II"/>
    <property type="match status" value="1"/>
</dbReference>
<sequence length="407" mass="47194">MLFVMKGAEDYSLGKLKDFSQVGVKAIDERTLEITLNSPTPYFLSLLNHYTWFPVHIATVAKHDGLTRRGSGWTKPENFVSNGAFKLKSWKLGRKIVVEKNHDYWDAETTKLDEIHFYPIELETTQENAFRGGQLHNIYSLHIDKIATYKKEHPDELRIKPHLASYFYRFNVTKKPCDDVRVRKALAMALDRGSITENVTKGEQMPALFFTPPGVAGYTARARIEENVEKAKQLLAEAGYPDGKGFPSLELLYNTTEGHRIIAEAIQQMWKKNLNINITLQNQEWKVYLDRQREMDYQISRAGWTGDYPDPNTFLDMWTSWSQQNQTGWARDDYDALIRKAAVTQDPEARLELFQQAEEILMDEMPVLPIYIYTRVYALNPAVKNWHANVLDHHPWKHLDLEVKADE</sequence>
<gene>
    <name evidence="6" type="ORF">METZ01_LOCUS185748</name>
</gene>
<comment type="similarity">
    <text evidence="2">Belongs to the bacterial solute-binding protein 5 family.</text>
</comment>
<dbReference type="EMBL" id="UINC01037425">
    <property type="protein sequence ID" value="SVB32894.1"/>
    <property type="molecule type" value="Genomic_DNA"/>
</dbReference>